<dbReference type="EMBL" id="JADOER010000004">
    <property type="protein sequence ID" value="MBT9311443.1"/>
    <property type="molecule type" value="Genomic_DNA"/>
</dbReference>
<keyword evidence="2" id="KW-1185">Reference proteome</keyword>
<name>A0ABS5Y1Q3_9CYAN</name>
<protein>
    <submittedName>
        <fullName evidence="1">Uncharacterized protein</fullName>
    </submittedName>
</protein>
<proteinExistence type="predicted"/>
<gene>
    <name evidence="1" type="ORF">IXB28_04435</name>
</gene>
<comment type="caution">
    <text evidence="1">The sequence shown here is derived from an EMBL/GenBank/DDBJ whole genome shotgun (WGS) entry which is preliminary data.</text>
</comment>
<evidence type="ECO:0000313" key="2">
    <source>
        <dbReference type="Proteomes" id="UP001196661"/>
    </source>
</evidence>
<accession>A0ABS5Y1Q3</accession>
<organism evidence="1 2">
    <name type="scientific">Leptothoe kymatousa TAU-MAC 1615</name>
    <dbReference type="NCBI Taxonomy" id="2364775"/>
    <lineage>
        <taxon>Bacteria</taxon>
        <taxon>Bacillati</taxon>
        <taxon>Cyanobacteriota</taxon>
        <taxon>Cyanophyceae</taxon>
        <taxon>Nodosilineales</taxon>
        <taxon>Cymatolegaceae</taxon>
        <taxon>Leptothoe</taxon>
        <taxon>Leptothoe kymatousa</taxon>
    </lineage>
</organism>
<evidence type="ECO:0000313" key="1">
    <source>
        <dbReference type="EMBL" id="MBT9311443.1"/>
    </source>
</evidence>
<reference evidence="1 2" key="1">
    <citation type="journal article" date="2021" name="Mar. Drugs">
        <title>Genome Reduction and Secondary Metabolism of the Marine Sponge-Associated Cyanobacterium Leptothoe.</title>
        <authorList>
            <person name="Konstantinou D."/>
            <person name="Popin R.V."/>
            <person name="Fewer D.P."/>
            <person name="Sivonen K."/>
            <person name="Gkelis S."/>
        </authorList>
    </citation>
    <scope>NUCLEOTIDE SEQUENCE [LARGE SCALE GENOMIC DNA]</scope>
    <source>
        <strain evidence="1 2">TAU-MAC 1615</strain>
    </source>
</reference>
<dbReference type="Proteomes" id="UP001196661">
    <property type="component" value="Unassembled WGS sequence"/>
</dbReference>
<sequence length="136" mass="15253">MGNKIRYLNTDLELVSASDLTSLVSVFEAMDLCILHCAQYDRLWYATLEVSSQYDEPEATIAEMLAVIESLDRDSRAIWNSCTKREFDIGYECSQSSKPVQQNLSSQLLNRIATVNASLGITLYSTLTSEEPVSTR</sequence>
<dbReference type="RefSeq" id="WP_215617327.1">
    <property type="nucleotide sequence ID" value="NZ_JADOER010000004.1"/>
</dbReference>